<name>A0A443QF66_9ACAR</name>
<organism evidence="2 3">
    <name type="scientific">Dinothrombium tinctorium</name>
    <dbReference type="NCBI Taxonomy" id="1965070"/>
    <lineage>
        <taxon>Eukaryota</taxon>
        <taxon>Metazoa</taxon>
        <taxon>Ecdysozoa</taxon>
        <taxon>Arthropoda</taxon>
        <taxon>Chelicerata</taxon>
        <taxon>Arachnida</taxon>
        <taxon>Acari</taxon>
        <taxon>Acariformes</taxon>
        <taxon>Trombidiformes</taxon>
        <taxon>Prostigmata</taxon>
        <taxon>Anystina</taxon>
        <taxon>Parasitengona</taxon>
        <taxon>Trombidioidea</taxon>
        <taxon>Trombidiidae</taxon>
        <taxon>Dinothrombium</taxon>
    </lineage>
</organism>
<dbReference type="Pfam" id="PF13847">
    <property type="entry name" value="Methyltransf_31"/>
    <property type="match status" value="1"/>
</dbReference>
<keyword evidence="3" id="KW-1185">Reference proteome</keyword>
<dbReference type="Gene3D" id="3.40.50.150">
    <property type="entry name" value="Vaccinia Virus protein VP39"/>
    <property type="match status" value="1"/>
</dbReference>
<dbReference type="EMBL" id="NCKU01008870">
    <property type="protein sequence ID" value="RWS01626.1"/>
    <property type="molecule type" value="Genomic_DNA"/>
</dbReference>
<evidence type="ECO:0000259" key="1">
    <source>
        <dbReference type="Pfam" id="PF13847"/>
    </source>
</evidence>
<dbReference type="InterPro" id="IPR029063">
    <property type="entry name" value="SAM-dependent_MTases_sf"/>
</dbReference>
<comment type="caution">
    <text evidence="2">The sequence shown here is derived from an EMBL/GenBank/DDBJ whole genome shotgun (WGS) entry which is preliminary data.</text>
</comment>
<reference evidence="2 3" key="1">
    <citation type="journal article" date="2018" name="Gigascience">
        <title>Genomes of trombidid mites reveal novel predicted allergens and laterally-transferred genes associated with secondary metabolism.</title>
        <authorList>
            <person name="Dong X."/>
            <person name="Chaisiri K."/>
            <person name="Xia D."/>
            <person name="Armstrong S.D."/>
            <person name="Fang Y."/>
            <person name="Donnelly M.J."/>
            <person name="Kadowaki T."/>
            <person name="McGarry J.W."/>
            <person name="Darby A.C."/>
            <person name="Makepeace B.L."/>
        </authorList>
    </citation>
    <scope>NUCLEOTIDE SEQUENCE [LARGE SCALE GENOMIC DNA]</scope>
    <source>
        <strain evidence="2">UoL-WK</strain>
    </source>
</reference>
<protein>
    <recommendedName>
        <fullName evidence="1">Methyltransferase domain-containing protein</fullName>
    </recommendedName>
</protein>
<sequence length="269" mass="31127">MNEKRIKESNKSLWKQWTLLHIKSSFYDVNGFKRGQNALKHIELSELGDVKGKSMLHLQCHFGIDSLCWSRLGAKVTGVDFCEEAIAFARQLSDELKLDAKFVVSDIYELNDELLSHEKFDIVFTSYGVIDWLPDLDRWAQIISRSLKSNGLFYIAEFHPLIRNFDDCCEKMVYDYGDQKMFEVEVQGSYAVKDSCIKAKEYTWNHSISEVINSLIKNGLIIEFYNEHMASPYSICDNCVSDGHNNWYIRGFERKIPLVFSLMARKAAA</sequence>
<accession>A0A443QF66</accession>
<feature type="domain" description="Methyltransferase" evidence="1">
    <location>
        <begin position="73"/>
        <end position="171"/>
    </location>
</feature>
<dbReference type="SUPFAM" id="SSF53335">
    <property type="entry name" value="S-adenosyl-L-methionine-dependent methyltransferases"/>
    <property type="match status" value="1"/>
</dbReference>
<dbReference type="OrthoDB" id="540004at2759"/>
<evidence type="ECO:0000313" key="2">
    <source>
        <dbReference type="EMBL" id="RWS01626.1"/>
    </source>
</evidence>
<dbReference type="AlphaFoldDB" id="A0A443QF66"/>
<proteinExistence type="predicted"/>
<dbReference type="InterPro" id="IPR025714">
    <property type="entry name" value="Methyltranfer_dom"/>
</dbReference>
<gene>
    <name evidence="2" type="ORF">B4U79_16710</name>
</gene>
<dbReference type="Proteomes" id="UP000285301">
    <property type="component" value="Unassembled WGS sequence"/>
</dbReference>
<evidence type="ECO:0000313" key="3">
    <source>
        <dbReference type="Proteomes" id="UP000285301"/>
    </source>
</evidence>
<dbReference type="CDD" id="cd02440">
    <property type="entry name" value="AdoMet_MTases"/>
    <property type="match status" value="1"/>
</dbReference>